<sequence>MASIETRKILSLYRAFLRELPPLITRPNTNKAFPSSSIRTNRMSLHDHVRSYFLPKNSSHETTRAFKETGQRENIPRNAIAVHLHQTVKYLRAQRSYVELLERYNSGAHEDNQDMVRRTARRVGLDITGT</sequence>
<proteinExistence type="predicted"/>
<dbReference type="Pfam" id="PF13233">
    <property type="entry name" value="Complex1_LYR_2"/>
    <property type="match status" value="1"/>
</dbReference>
<accession>A0AAV9XI99</accession>
<dbReference type="Proteomes" id="UP001365542">
    <property type="component" value="Unassembled WGS sequence"/>
</dbReference>
<keyword evidence="2" id="KW-1185">Reference proteome</keyword>
<dbReference type="GO" id="GO:0005759">
    <property type="term" value="C:mitochondrial matrix"/>
    <property type="evidence" value="ECO:0007669"/>
    <property type="project" value="TreeGrafter"/>
</dbReference>
<evidence type="ECO:0000313" key="2">
    <source>
        <dbReference type="Proteomes" id="UP001365542"/>
    </source>
</evidence>
<gene>
    <name evidence="1" type="ORF">TWF694_008655</name>
</gene>
<protein>
    <submittedName>
        <fullName evidence="1">Uncharacterized protein</fullName>
    </submittedName>
</protein>
<reference evidence="1 2" key="1">
    <citation type="submission" date="2019-10" db="EMBL/GenBank/DDBJ databases">
        <authorList>
            <person name="Palmer J.M."/>
        </authorList>
    </citation>
    <scope>NUCLEOTIDE SEQUENCE [LARGE SCALE GENOMIC DNA]</scope>
    <source>
        <strain evidence="1 2">TWF694</strain>
    </source>
</reference>
<dbReference type="GO" id="GO:0033615">
    <property type="term" value="P:mitochondrial proton-transporting ATP synthase complex assembly"/>
    <property type="evidence" value="ECO:0007669"/>
    <property type="project" value="InterPro"/>
</dbReference>
<dbReference type="EMBL" id="JAVHJO010000004">
    <property type="protein sequence ID" value="KAK6541302.1"/>
    <property type="molecule type" value="Genomic_DNA"/>
</dbReference>
<dbReference type="InterPro" id="IPR039196">
    <property type="entry name" value="Fmc1"/>
</dbReference>
<dbReference type="PANTHER" id="PTHR28015:SF1">
    <property type="entry name" value="ATP SYNTHASE ASSEMBLY FACTOR FMC1, MITOCHONDRIAL"/>
    <property type="match status" value="1"/>
</dbReference>
<dbReference type="PANTHER" id="PTHR28015">
    <property type="entry name" value="ATP SYNTHASE ASSEMBLY FACTOR FMC1, MITOCHONDRIAL"/>
    <property type="match status" value="1"/>
</dbReference>
<evidence type="ECO:0000313" key="1">
    <source>
        <dbReference type="EMBL" id="KAK6541302.1"/>
    </source>
</evidence>
<name>A0AAV9XI99_9PEZI</name>
<organism evidence="1 2">
    <name type="scientific">Orbilia ellipsospora</name>
    <dbReference type="NCBI Taxonomy" id="2528407"/>
    <lineage>
        <taxon>Eukaryota</taxon>
        <taxon>Fungi</taxon>
        <taxon>Dikarya</taxon>
        <taxon>Ascomycota</taxon>
        <taxon>Pezizomycotina</taxon>
        <taxon>Orbiliomycetes</taxon>
        <taxon>Orbiliales</taxon>
        <taxon>Orbiliaceae</taxon>
        <taxon>Orbilia</taxon>
    </lineage>
</organism>
<dbReference type="AlphaFoldDB" id="A0AAV9XI99"/>
<comment type="caution">
    <text evidence="1">The sequence shown here is derived from an EMBL/GenBank/DDBJ whole genome shotgun (WGS) entry which is preliminary data.</text>
</comment>